<dbReference type="SUPFAM" id="SSF101148">
    <property type="entry name" value="Plant invertase/pectin methylesterase inhibitor"/>
    <property type="match status" value="1"/>
</dbReference>
<feature type="signal peptide" evidence="4">
    <location>
        <begin position="1"/>
        <end position="30"/>
    </location>
</feature>
<feature type="chain" id="PRO_5041918504" evidence="4">
    <location>
        <begin position="31"/>
        <end position="200"/>
    </location>
</feature>
<dbReference type="PANTHER" id="PTHR35357">
    <property type="entry name" value="OS02G0537100 PROTEIN"/>
    <property type="match status" value="1"/>
</dbReference>
<comment type="caution">
    <text evidence="6">The sequence shown here is derived from an EMBL/GenBank/DDBJ whole genome shotgun (WGS) entry which is preliminary data.</text>
</comment>
<keyword evidence="1 4" id="KW-0732">Signal</keyword>
<organism evidence="6 7">
    <name type="scientific">Heracleum sosnowskyi</name>
    <dbReference type="NCBI Taxonomy" id="360622"/>
    <lineage>
        <taxon>Eukaryota</taxon>
        <taxon>Viridiplantae</taxon>
        <taxon>Streptophyta</taxon>
        <taxon>Embryophyta</taxon>
        <taxon>Tracheophyta</taxon>
        <taxon>Spermatophyta</taxon>
        <taxon>Magnoliopsida</taxon>
        <taxon>eudicotyledons</taxon>
        <taxon>Gunneridae</taxon>
        <taxon>Pentapetalae</taxon>
        <taxon>asterids</taxon>
        <taxon>campanulids</taxon>
        <taxon>Apiales</taxon>
        <taxon>Apiaceae</taxon>
        <taxon>Apioideae</taxon>
        <taxon>apioid superclade</taxon>
        <taxon>Tordylieae</taxon>
        <taxon>Tordyliinae</taxon>
        <taxon>Heracleum</taxon>
    </lineage>
</organism>
<evidence type="ECO:0000313" key="7">
    <source>
        <dbReference type="Proteomes" id="UP001237642"/>
    </source>
</evidence>
<evidence type="ECO:0000256" key="2">
    <source>
        <dbReference type="ARBA" id="ARBA00023157"/>
    </source>
</evidence>
<dbReference type="PANTHER" id="PTHR35357:SF8">
    <property type="entry name" value="OS01G0111000 PROTEIN"/>
    <property type="match status" value="1"/>
</dbReference>
<accession>A0AAD8IIP0</accession>
<keyword evidence="7" id="KW-1185">Reference proteome</keyword>
<dbReference type="Gene3D" id="1.20.140.40">
    <property type="entry name" value="Invertase/pectin methylesterase inhibitor family protein"/>
    <property type="match status" value="1"/>
</dbReference>
<name>A0AAD8IIP0_9APIA</name>
<keyword evidence="2" id="KW-1015">Disulfide bond</keyword>
<reference evidence="6" key="2">
    <citation type="submission" date="2023-05" db="EMBL/GenBank/DDBJ databases">
        <authorList>
            <person name="Schelkunov M.I."/>
        </authorList>
    </citation>
    <scope>NUCLEOTIDE SEQUENCE</scope>
    <source>
        <strain evidence="6">Hsosn_3</strain>
        <tissue evidence="6">Leaf</tissue>
    </source>
</reference>
<evidence type="ECO:0000313" key="6">
    <source>
        <dbReference type="EMBL" id="KAK1385122.1"/>
    </source>
</evidence>
<dbReference type="InterPro" id="IPR006501">
    <property type="entry name" value="Pectinesterase_inhib_dom"/>
</dbReference>
<feature type="domain" description="Pectinesterase inhibitor" evidence="5">
    <location>
        <begin position="39"/>
        <end position="193"/>
    </location>
</feature>
<dbReference type="AlphaFoldDB" id="A0AAD8IIP0"/>
<dbReference type="Pfam" id="PF04043">
    <property type="entry name" value="PMEI"/>
    <property type="match status" value="1"/>
</dbReference>
<evidence type="ECO:0000256" key="4">
    <source>
        <dbReference type="SAM" id="SignalP"/>
    </source>
</evidence>
<sequence>MNPSMTSFFLFFALTFCITLVPCPIESARAEASASASASQNDLLTKACSLAPKKDLCQQTISSAKDNPKKDLNDLAFIAFQAASNTSASNAEFVSQTLDDVENSEEPDDAEVMQSFHDCQQQYEGMNDEVDSALSALATRAKQDDGQIETWLKDSIAAVETCQTSAKGKGLKVDQLTGMNQKLLDFLNNAMAVFQVVKQN</sequence>
<dbReference type="SMART" id="SM00856">
    <property type="entry name" value="PMEI"/>
    <property type="match status" value="1"/>
</dbReference>
<dbReference type="GO" id="GO:0004857">
    <property type="term" value="F:enzyme inhibitor activity"/>
    <property type="evidence" value="ECO:0007669"/>
    <property type="project" value="InterPro"/>
</dbReference>
<dbReference type="EMBL" id="JAUIZM010000005">
    <property type="protein sequence ID" value="KAK1385122.1"/>
    <property type="molecule type" value="Genomic_DNA"/>
</dbReference>
<dbReference type="NCBIfam" id="TIGR01614">
    <property type="entry name" value="PME_inhib"/>
    <property type="match status" value="1"/>
</dbReference>
<gene>
    <name evidence="6" type="ORF">POM88_022857</name>
</gene>
<proteinExistence type="inferred from homology"/>
<comment type="similarity">
    <text evidence="3">Belongs to the PMEI family.</text>
</comment>
<evidence type="ECO:0000259" key="5">
    <source>
        <dbReference type="SMART" id="SM00856"/>
    </source>
</evidence>
<reference evidence="6" key="1">
    <citation type="submission" date="2023-02" db="EMBL/GenBank/DDBJ databases">
        <title>Genome of toxic invasive species Heracleum sosnowskyi carries increased number of genes despite the absence of recent whole-genome duplications.</title>
        <authorList>
            <person name="Schelkunov M."/>
            <person name="Shtratnikova V."/>
            <person name="Makarenko M."/>
            <person name="Klepikova A."/>
            <person name="Omelchenko D."/>
            <person name="Novikova G."/>
            <person name="Obukhova E."/>
            <person name="Bogdanov V."/>
            <person name="Penin A."/>
            <person name="Logacheva M."/>
        </authorList>
    </citation>
    <scope>NUCLEOTIDE SEQUENCE</scope>
    <source>
        <strain evidence="6">Hsosn_3</strain>
        <tissue evidence="6">Leaf</tissue>
    </source>
</reference>
<evidence type="ECO:0000256" key="3">
    <source>
        <dbReference type="ARBA" id="ARBA00038471"/>
    </source>
</evidence>
<protein>
    <submittedName>
        <fullName evidence="6">PMEI domain-containing protein</fullName>
    </submittedName>
</protein>
<evidence type="ECO:0000256" key="1">
    <source>
        <dbReference type="ARBA" id="ARBA00022729"/>
    </source>
</evidence>
<dbReference type="Proteomes" id="UP001237642">
    <property type="component" value="Unassembled WGS sequence"/>
</dbReference>
<dbReference type="InterPro" id="IPR035513">
    <property type="entry name" value="Invertase/methylesterase_inhib"/>
</dbReference>